<dbReference type="PANTHER" id="PTHR21666">
    <property type="entry name" value="PEPTIDASE-RELATED"/>
    <property type="match status" value="1"/>
</dbReference>
<evidence type="ECO:0000256" key="1">
    <source>
        <dbReference type="SAM" id="SignalP"/>
    </source>
</evidence>
<dbReference type="AlphaFoldDB" id="A0A841GM95"/>
<dbReference type="Pfam" id="PF01551">
    <property type="entry name" value="Peptidase_M23"/>
    <property type="match status" value="1"/>
</dbReference>
<dbReference type="CDD" id="cd12797">
    <property type="entry name" value="M23_peptidase"/>
    <property type="match status" value="1"/>
</dbReference>
<dbReference type="Proteomes" id="UP000582837">
    <property type="component" value="Unassembled WGS sequence"/>
</dbReference>
<evidence type="ECO:0000259" key="2">
    <source>
        <dbReference type="Pfam" id="PF01551"/>
    </source>
</evidence>
<feature type="domain" description="M23ase beta-sheet core" evidence="2">
    <location>
        <begin position="228"/>
        <end position="314"/>
    </location>
</feature>
<name>A0A841GM95_9BACT</name>
<dbReference type="EMBL" id="JACHIA010000001">
    <property type="protein sequence ID" value="MBB6068422.1"/>
    <property type="molecule type" value="Genomic_DNA"/>
</dbReference>
<keyword evidence="3" id="KW-0378">Hydrolase</keyword>
<reference evidence="3 4" key="1">
    <citation type="submission" date="2020-08" db="EMBL/GenBank/DDBJ databases">
        <title>Genomic Encyclopedia of Type Strains, Phase IV (KMG-IV): sequencing the most valuable type-strain genomes for metagenomic binning, comparative biology and taxonomic classification.</title>
        <authorList>
            <person name="Goeker M."/>
        </authorList>
    </citation>
    <scope>NUCLEOTIDE SEQUENCE [LARGE SCALE GENOMIC DNA]</scope>
    <source>
        <strain evidence="3 4">DSM 29007</strain>
    </source>
</reference>
<sequence>MRFLSLRPVSLLAMIAFSARAAAAQPQAGIPVELRLPQPPVIAVVRGAWYAVIDLHVGNLLDQPLRLTSVRAAVPGSTVAIREYSGAELRANLKAFGAADSAGATLLPPGGRVIVYLWIPMRAATSSLDVSVVLAAASGAERTVALESLPIPPTPPVEIGPPLRGGDWVAANGPDPDSMPGHNRLLVNVAGRIVTPQRFATDWVRLGDDGRLWRGAPTRNENSATWRAEVLAVADGKIVEAVDTLPDNTPPEIVRGEANRLVLRVGERQYATYAHLRRGSLRVRAGDRVQRGQVLADIGNSGNSTGPHLHFHLLDAPSAIAGEGIPFVIYRYTLLGVLTGLDEYDERGAAWRPSGPTRVRTLEMPAGGEVVRF</sequence>
<dbReference type="InterPro" id="IPR011055">
    <property type="entry name" value="Dup_hybrid_motif"/>
</dbReference>
<dbReference type="RefSeq" id="WP_183685483.1">
    <property type="nucleotide sequence ID" value="NZ_JACHIA010000001.1"/>
</dbReference>
<accession>A0A841GM95</accession>
<organism evidence="3 4">
    <name type="scientific">Longimicrobium terrae</name>
    <dbReference type="NCBI Taxonomy" id="1639882"/>
    <lineage>
        <taxon>Bacteria</taxon>
        <taxon>Pseudomonadati</taxon>
        <taxon>Gemmatimonadota</taxon>
        <taxon>Longimicrobiia</taxon>
        <taxon>Longimicrobiales</taxon>
        <taxon>Longimicrobiaceae</taxon>
        <taxon>Longimicrobium</taxon>
    </lineage>
</organism>
<feature type="signal peptide" evidence="1">
    <location>
        <begin position="1"/>
        <end position="21"/>
    </location>
</feature>
<keyword evidence="1" id="KW-0732">Signal</keyword>
<protein>
    <submittedName>
        <fullName evidence="3">Murein DD-endopeptidase MepM/ murein hydrolase activator NlpD</fullName>
    </submittedName>
</protein>
<dbReference type="Gene3D" id="2.70.70.10">
    <property type="entry name" value="Glucose Permease (Domain IIA)"/>
    <property type="match status" value="1"/>
</dbReference>
<evidence type="ECO:0000313" key="3">
    <source>
        <dbReference type="EMBL" id="MBB6068422.1"/>
    </source>
</evidence>
<dbReference type="InterPro" id="IPR016047">
    <property type="entry name" value="M23ase_b-sheet_dom"/>
</dbReference>
<dbReference type="SUPFAM" id="SSF51261">
    <property type="entry name" value="Duplicated hybrid motif"/>
    <property type="match status" value="1"/>
</dbReference>
<gene>
    <name evidence="3" type="ORF">HNQ61_000033</name>
</gene>
<dbReference type="InterPro" id="IPR050570">
    <property type="entry name" value="Cell_wall_metabolism_enzyme"/>
</dbReference>
<feature type="chain" id="PRO_5032432211" evidence="1">
    <location>
        <begin position="22"/>
        <end position="373"/>
    </location>
</feature>
<dbReference type="GO" id="GO:0004222">
    <property type="term" value="F:metalloendopeptidase activity"/>
    <property type="evidence" value="ECO:0007669"/>
    <property type="project" value="TreeGrafter"/>
</dbReference>
<keyword evidence="4" id="KW-1185">Reference proteome</keyword>
<evidence type="ECO:0000313" key="4">
    <source>
        <dbReference type="Proteomes" id="UP000582837"/>
    </source>
</evidence>
<proteinExistence type="predicted"/>
<dbReference type="PANTHER" id="PTHR21666:SF270">
    <property type="entry name" value="MUREIN HYDROLASE ACTIVATOR ENVC"/>
    <property type="match status" value="1"/>
</dbReference>
<comment type="caution">
    <text evidence="3">The sequence shown here is derived from an EMBL/GenBank/DDBJ whole genome shotgun (WGS) entry which is preliminary data.</text>
</comment>